<dbReference type="InterPro" id="IPR053175">
    <property type="entry name" value="DHMBA_Reg_Transcription_Factor"/>
</dbReference>
<accession>A0A8H5MQC5</accession>
<reference evidence="1 2" key="1">
    <citation type="submission" date="2020-05" db="EMBL/GenBank/DDBJ databases">
        <title>Identification and distribution of gene clusters putatively required for synthesis of sphingolipid metabolism inhibitors in phylogenetically diverse species of the filamentous fungus Fusarium.</title>
        <authorList>
            <person name="Kim H.-S."/>
            <person name="Busman M."/>
            <person name="Brown D.W."/>
            <person name="Divon H."/>
            <person name="Uhlig S."/>
            <person name="Proctor R.H."/>
        </authorList>
    </citation>
    <scope>NUCLEOTIDE SEQUENCE [LARGE SCALE GENOMIC DNA]</scope>
    <source>
        <strain evidence="1 2">NRRL 53147</strain>
    </source>
</reference>
<evidence type="ECO:0000313" key="1">
    <source>
        <dbReference type="EMBL" id="KAF5536185.1"/>
    </source>
</evidence>
<gene>
    <name evidence="1" type="ORF">FMEXI_10450</name>
</gene>
<dbReference type="AlphaFoldDB" id="A0A8H5MQC5"/>
<proteinExistence type="predicted"/>
<comment type="caution">
    <text evidence="1">The sequence shown here is derived from an EMBL/GenBank/DDBJ whole genome shotgun (WGS) entry which is preliminary data.</text>
</comment>
<name>A0A8H5MQC5_9HYPO</name>
<organism evidence="1 2">
    <name type="scientific">Fusarium mexicanum</name>
    <dbReference type="NCBI Taxonomy" id="751941"/>
    <lineage>
        <taxon>Eukaryota</taxon>
        <taxon>Fungi</taxon>
        <taxon>Dikarya</taxon>
        <taxon>Ascomycota</taxon>
        <taxon>Pezizomycotina</taxon>
        <taxon>Sordariomycetes</taxon>
        <taxon>Hypocreomycetidae</taxon>
        <taxon>Hypocreales</taxon>
        <taxon>Nectriaceae</taxon>
        <taxon>Fusarium</taxon>
        <taxon>Fusarium fujikuroi species complex</taxon>
    </lineage>
</organism>
<dbReference type="EMBL" id="JAAOAM010000261">
    <property type="protein sequence ID" value="KAF5536185.1"/>
    <property type="molecule type" value="Genomic_DNA"/>
</dbReference>
<keyword evidence="2" id="KW-1185">Reference proteome</keyword>
<protein>
    <submittedName>
        <fullName evidence="1">Negative acting factor</fullName>
    </submittedName>
</protein>
<sequence length="383" mass="43293">MEGRYALRFAVQACAFADLSREQSPEELVKRSLEYYGYALGALGQSLAEKNKTPDDYDLMTVVMLDIFEVDTLHNYTQSTKLILLQTLFMPGSSATGAHAQGMAHILRLRGHEQFHDPRGWGLFRLAHHRLNLKQKQHLAKQLSPLPESQDWLEKLNDDMASVKLEKDGLAINQVCQQANQLLTSIDAGDVEARKLLDLMDEMLSLDQEATHWRKSPEWSFQTRTHEEILDNKESSFWLPESVQLHPDLWMAYEWNYHRTARIILHQKLVACLEKVNTALPSDSGAATRITESINTIQSLAGEILATVPQSFGDVDSLGRWHAGSKTARWQAVGAYLLLWPIKIIKSQSALTTGSQKEDAQRVFERIRECTGIKSSLGVLSEI</sequence>
<dbReference type="Proteomes" id="UP000522262">
    <property type="component" value="Unassembled WGS sequence"/>
</dbReference>
<dbReference type="PANTHER" id="PTHR38791">
    <property type="entry name" value="ZN(II)2CYS6 TRANSCRIPTION FACTOR (EUROFUNG)-RELATED-RELATED"/>
    <property type="match status" value="1"/>
</dbReference>
<evidence type="ECO:0000313" key="2">
    <source>
        <dbReference type="Proteomes" id="UP000522262"/>
    </source>
</evidence>